<dbReference type="AlphaFoldDB" id="A0A1F6WPL3"/>
<evidence type="ECO:0000313" key="3">
    <source>
        <dbReference type="Proteomes" id="UP000179448"/>
    </source>
</evidence>
<gene>
    <name evidence="2" type="ORF">A2997_01730</name>
</gene>
<dbReference type="EMBL" id="MFUQ01000011">
    <property type="protein sequence ID" value="OGI83810.1"/>
    <property type="molecule type" value="Genomic_DNA"/>
</dbReference>
<evidence type="ECO:0000259" key="1">
    <source>
        <dbReference type="SMART" id="SM01040"/>
    </source>
</evidence>
<proteinExistence type="predicted"/>
<reference evidence="2 3" key="1">
    <citation type="journal article" date="2016" name="Nat. Commun.">
        <title>Thousands of microbial genomes shed light on interconnected biogeochemical processes in an aquifer system.</title>
        <authorList>
            <person name="Anantharaman K."/>
            <person name="Brown C.T."/>
            <person name="Hug L.A."/>
            <person name="Sharon I."/>
            <person name="Castelle C.J."/>
            <person name="Probst A.J."/>
            <person name="Thomas B.C."/>
            <person name="Singh A."/>
            <person name="Wilkins M.J."/>
            <person name="Karaoz U."/>
            <person name="Brodie E.L."/>
            <person name="Williams K.H."/>
            <person name="Hubbard S.S."/>
            <person name="Banfield J.F."/>
        </authorList>
    </citation>
    <scope>NUCLEOTIDE SEQUENCE [LARGE SCALE GENOMIC DNA]</scope>
</reference>
<dbReference type="Proteomes" id="UP000179448">
    <property type="component" value="Unassembled WGS sequence"/>
</dbReference>
<dbReference type="STRING" id="1801766.A2997_01730"/>
<organism evidence="2 3">
    <name type="scientific">Candidatus Nomurabacteria bacterium RIFCSPLOWO2_01_FULL_36_10b</name>
    <dbReference type="NCBI Taxonomy" id="1801766"/>
    <lineage>
        <taxon>Bacteria</taxon>
        <taxon>Candidatus Nomuraibacteriota</taxon>
    </lineage>
</organism>
<feature type="domain" description="Bro-N" evidence="1">
    <location>
        <begin position="13"/>
        <end position="115"/>
    </location>
</feature>
<protein>
    <submittedName>
        <fullName evidence="2">Antirepressor</fullName>
    </submittedName>
</protein>
<name>A0A1F6WPL3_9BACT</name>
<evidence type="ECO:0000313" key="2">
    <source>
        <dbReference type="EMBL" id="OGI83810.1"/>
    </source>
</evidence>
<dbReference type="InterPro" id="IPR003497">
    <property type="entry name" value="BRO_N_domain"/>
</dbReference>
<dbReference type="SMART" id="SM01040">
    <property type="entry name" value="Bro-N"/>
    <property type="match status" value="1"/>
</dbReference>
<comment type="caution">
    <text evidence="2">The sequence shown here is derived from an EMBL/GenBank/DDBJ whole genome shotgun (WGS) entry which is preliminary data.</text>
</comment>
<sequence>MNKTKLAIFENFKIRRHFDEKNEIWYFSVSDIVGALIEQEDPVIAGNYWRKLKQRLKEEGSEVVTNCHDLKMQARDGKFYNTDSANVETLLRIIQTVPSKKSEPIKLWLAKVGYERMQEIGDPEMGVNRARENWLKHGRSKQWIQQRMMGQEIRNKLTDYWKDNEVKEKDEYAILTNIIHQEWSDVSVRDHKNIKGLKTQNLRDHMTDAELIFTALAELSTRQIAETMRTKGLEQNKVPAIKGGQIAKGARKELEAKTGKSVVSGKNFLLQNRPKKKL</sequence>
<accession>A0A1F6WPL3</accession>